<dbReference type="SUPFAM" id="SSF52374">
    <property type="entry name" value="Nucleotidylyl transferase"/>
    <property type="match status" value="1"/>
</dbReference>
<keyword evidence="4" id="KW-0067">ATP-binding</keyword>
<dbReference type="Gene3D" id="3.40.50.620">
    <property type="entry name" value="HUPs"/>
    <property type="match status" value="2"/>
</dbReference>
<dbReference type="InterPro" id="IPR014729">
    <property type="entry name" value="Rossmann-like_a/b/a_fold"/>
</dbReference>
<evidence type="ECO:0000313" key="12">
    <source>
        <dbReference type="Proteomes" id="UP000176774"/>
    </source>
</evidence>
<proteinExistence type="predicted"/>
<keyword evidence="2 11" id="KW-0436">Ligase</keyword>
<dbReference type="EMBL" id="MHPA01000016">
    <property type="protein sequence ID" value="OGZ73071.1"/>
    <property type="molecule type" value="Genomic_DNA"/>
</dbReference>
<dbReference type="SUPFAM" id="SSF50677">
    <property type="entry name" value="ValRS/IleRS/LeuRS editing domain"/>
    <property type="match status" value="1"/>
</dbReference>
<dbReference type="SUPFAM" id="SSF47323">
    <property type="entry name" value="Anticodon-binding domain of a subclass of class I aminoacyl-tRNA synthetases"/>
    <property type="match status" value="1"/>
</dbReference>
<name>A0A1G2IEY5_9BACT</name>
<dbReference type="Gene3D" id="1.10.730.10">
    <property type="entry name" value="Isoleucyl-tRNA Synthetase, Domain 1"/>
    <property type="match status" value="1"/>
</dbReference>
<dbReference type="NCBIfam" id="NF004349">
    <property type="entry name" value="PRK05729.1"/>
    <property type="match status" value="1"/>
</dbReference>
<sequence>METLKNGQPYDAKQVEDNIYKLWEDSGFFSPDKLSGTQINADSMRINADKRKPFTIIMPPANANGNLHAGHALVMTIEDIMTRYKRMRGFKALWLPGLDHAGFETQVVYEKKLEKEGRSRFKMKPEELYQEILQFTLENKKNIEGQIKKMGASCDWSREKFTLDKDIVTIVYQTFEKLYDKGLVYRGKKIINWCSKHQTSLSDLETKDAEQIDKLYYLKYGPFVIATVRPETKFGDKYVVMHQKDPRYANYKHGQKIALEWINGPIEATVIKDEAIDMDFGTGAMTITPWHDAVDFEIAQKHSLDKEQIIDFYGKLLPIAGEFSGMKITEARQKIIEKLQAKGLVEKIEENYKHVVKRCYKCETLIEPQIKDQWFLKMESLAKPVIASIQANKVTFIPKHYKKISLHWLKNITDWPLSRQIVWGIPIPAKICEKCQSAIIDTTHPEINPSDLNGTCGKCGGNLIKETDTFDTWFSSGQWPFATLQAGQKNDFKTFYPTDVMETAGEIIFFWVARMLMLGLYTTKKLPFTTVYLHGLVLDAKGEKMSKSKGNVINPMELIDKYGTDSLRISLVIGNTPGTSLALDENRIRGYKNFANKIWNASRFVVMNLKDYNPKAKISLNTAQKKNIKELQKLVKETTKLMDDYKFYIAAEKIYHYFWHTFCDKIIEESKEALADPKSRTATQYMLLEILTNSLKLLHPFMPFITEEIYQQLPIKDKKLLMIERWPK</sequence>
<dbReference type="InterPro" id="IPR002303">
    <property type="entry name" value="Valyl-tRNA_ligase"/>
</dbReference>
<dbReference type="InterPro" id="IPR009008">
    <property type="entry name" value="Val/Leu/Ile-tRNA-synth_edit"/>
</dbReference>
<evidence type="ECO:0000256" key="8">
    <source>
        <dbReference type="NCBIfam" id="TIGR00422"/>
    </source>
</evidence>
<dbReference type="InterPro" id="IPR009080">
    <property type="entry name" value="tRNAsynth_Ia_anticodon-bd"/>
</dbReference>
<dbReference type="GO" id="GO:0005524">
    <property type="term" value="F:ATP binding"/>
    <property type="evidence" value="ECO:0007669"/>
    <property type="project" value="UniProtKB-KW"/>
</dbReference>
<organism evidence="11 12">
    <name type="scientific">Candidatus Staskawiczbacteria bacterium RIFCSPLOWO2_01_FULL_38_12b</name>
    <dbReference type="NCBI Taxonomy" id="1802214"/>
    <lineage>
        <taxon>Bacteria</taxon>
        <taxon>Candidatus Staskawicziibacteriota</taxon>
    </lineage>
</organism>
<evidence type="ECO:0000256" key="6">
    <source>
        <dbReference type="ARBA" id="ARBA00023146"/>
    </source>
</evidence>
<gene>
    <name evidence="11" type="ORF">A2908_01980</name>
</gene>
<reference evidence="11 12" key="1">
    <citation type="journal article" date="2016" name="Nat. Commun.">
        <title>Thousands of microbial genomes shed light on interconnected biogeochemical processes in an aquifer system.</title>
        <authorList>
            <person name="Anantharaman K."/>
            <person name="Brown C.T."/>
            <person name="Hug L.A."/>
            <person name="Sharon I."/>
            <person name="Castelle C.J."/>
            <person name="Probst A.J."/>
            <person name="Thomas B.C."/>
            <person name="Singh A."/>
            <person name="Wilkins M.J."/>
            <person name="Karaoz U."/>
            <person name="Brodie E.L."/>
            <person name="Williams K.H."/>
            <person name="Hubbard S.S."/>
            <person name="Banfield J.F."/>
        </authorList>
    </citation>
    <scope>NUCLEOTIDE SEQUENCE [LARGE SCALE GENOMIC DNA]</scope>
</reference>
<evidence type="ECO:0000259" key="9">
    <source>
        <dbReference type="Pfam" id="PF00133"/>
    </source>
</evidence>
<dbReference type="GO" id="GO:0006438">
    <property type="term" value="P:valyl-tRNA aminoacylation"/>
    <property type="evidence" value="ECO:0007669"/>
    <property type="project" value="UniProtKB-UniRule"/>
</dbReference>
<feature type="domain" description="Aminoacyl-tRNA synthetase class Ia" evidence="9">
    <location>
        <begin position="46"/>
        <end position="575"/>
    </location>
</feature>
<dbReference type="InterPro" id="IPR013155">
    <property type="entry name" value="M/V/L/I-tRNA-synth_anticd-bd"/>
</dbReference>
<dbReference type="EC" id="6.1.1.9" evidence="1 8"/>
<dbReference type="Pfam" id="PF08264">
    <property type="entry name" value="Anticodon_1"/>
    <property type="match status" value="1"/>
</dbReference>
<evidence type="ECO:0000256" key="5">
    <source>
        <dbReference type="ARBA" id="ARBA00022917"/>
    </source>
</evidence>
<dbReference type="AlphaFoldDB" id="A0A1G2IEY5"/>
<keyword evidence="5" id="KW-0648">Protein biosynthesis</keyword>
<dbReference type="GO" id="GO:0004832">
    <property type="term" value="F:valine-tRNA ligase activity"/>
    <property type="evidence" value="ECO:0007669"/>
    <property type="project" value="UniProtKB-UniRule"/>
</dbReference>
<evidence type="ECO:0000313" key="11">
    <source>
        <dbReference type="EMBL" id="OGZ73071.1"/>
    </source>
</evidence>
<dbReference type="PANTHER" id="PTHR11946:SF93">
    <property type="entry name" value="VALINE--TRNA LIGASE, CHLOROPLASTIC_MITOCHONDRIAL 2"/>
    <property type="match status" value="1"/>
</dbReference>
<evidence type="ECO:0000256" key="2">
    <source>
        <dbReference type="ARBA" id="ARBA00022598"/>
    </source>
</evidence>
<dbReference type="STRING" id="1802214.A2908_01980"/>
<accession>A0A1G2IEY5</accession>
<dbReference type="GO" id="GO:0005829">
    <property type="term" value="C:cytosol"/>
    <property type="evidence" value="ECO:0007669"/>
    <property type="project" value="TreeGrafter"/>
</dbReference>
<keyword evidence="6" id="KW-0030">Aminoacyl-tRNA synthetase</keyword>
<evidence type="ECO:0000256" key="4">
    <source>
        <dbReference type="ARBA" id="ARBA00022840"/>
    </source>
</evidence>
<evidence type="ECO:0000256" key="1">
    <source>
        <dbReference type="ARBA" id="ARBA00013169"/>
    </source>
</evidence>
<evidence type="ECO:0000256" key="3">
    <source>
        <dbReference type="ARBA" id="ARBA00022741"/>
    </source>
</evidence>
<dbReference type="PANTHER" id="PTHR11946">
    <property type="entry name" value="VALYL-TRNA SYNTHETASES"/>
    <property type="match status" value="1"/>
</dbReference>
<dbReference type="PRINTS" id="PR00986">
    <property type="entry name" value="TRNASYNTHVAL"/>
</dbReference>
<keyword evidence="3" id="KW-0547">Nucleotide-binding</keyword>
<dbReference type="InterPro" id="IPR002300">
    <property type="entry name" value="aa-tRNA-synth_Ia"/>
</dbReference>
<dbReference type="Pfam" id="PF00133">
    <property type="entry name" value="tRNA-synt_1"/>
    <property type="match status" value="1"/>
</dbReference>
<comment type="catalytic activity">
    <reaction evidence="7">
        <text>tRNA(Val) + L-valine + ATP = L-valyl-tRNA(Val) + AMP + diphosphate</text>
        <dbReference type="Rhea" id="RHEA:10704"/>
        <dbReference type="Rhea" id="RHEA-COMP:9672"/>
        <dbReference type="Rhea" id="RHEA-COMP:9708"/>
        <dbReference type="ChEBI" id="CHEBI:30616"/>
        <dbReference type="ChEBI" id="CHEBI:33019"/>
        <dbReference type="ChEBI" id="CHEBI:57762"/>
        <dbReference type="ChEBI" id="CHEBI:78442"/>
        <dbReference type="ChEBI" id="CHEBI:78537"/>
        <dbReference type="ChEBI" id="CHEBI:456215"/>
        <dbReference type="EC" id="6.1.1.9"/>
    </reaction>
</comment>
<dbReference type="InterPro" id="IPR033705">
    <property type="entry name" value="Anticodon_Ia_Val"/>
</dbReference>
<dbReference type="Proteomes" id="UP000176774">
    <property type="component" value="Unassembled WGS sequence"/>
</dbReference>
<dbReference type="CDD" id="cd07962">
    <property type="entry name" value="Anticodon_Ia_Val"/>
    <property type="match status" value="1"/>
</dbReference>
<protein>
    <recommendedName>
        <fullName evidence="1 8">Valine--tRNA ligase</fullName>
        <ecNumber evidence="1 8">6.1.1.9</ecNumber>
    </recommendedName>
</protein>
<comment type="caution">
    <text evidence="11">The sequence shown here is derived from an EMBL/GenBank/DDBJ whole genome shotgun (WGS) entry which is preliminary data.</text>
</comment>
<dbReference type="NCBIfam" id="TIGR00422">
    <property type="entry name" value="valS"/>
    <property type="match status" value="1"/>
</dbReference>
<feature type="domain" description="Methionyl/Valyl/Leucyl/Isoleucyl-tRNA synthetase anticodon-binding" evidence="10">
    <location>
        <begin position="628"/>
        <end position="728"/>
    </location>
</feature>
<evidence type="ECO:0000256" key="7">
    <source>
        <dbReference type="ARBA" id="ARBA00047552"/>
    </source>
</evidence>
<evidence type="ECO:0000259" key="10">
    <source>
        <dbReference type="Pfam" id="PF08264"/>
    </source>
</evidence>
<dbReference type="GO" id="GO:0002161">
    <property type="term" value="F:aminoacyl-tRNA deacylase activity"/>
    <property type="evidence" value="ECO:0007669"/>
    <property type="project" value="InterPro"/>
</dbReference>